<dbReference type="AlphaFoldDB" id="A0A918XSS6"/>
<keyword evidence="7" id="KW-1185">Reference proteome</keyword>
<organism evidence="6 7">
    <name type="scientific">Thalassobaculum fulvum</name>
    <dbReference type="NCBI Taxonomy" id="1633335"/>
    <lineage>
        <taxon>Bacteria</taxon>
        <taxon>Pseudomonadati</taxon>
        <taxon>Pseudomonadota</taxon>
        <taxon>Alphaproteobacteria</taxon>
        <taxon>Rhodospirillales</taxon>
        <taxon>Thalassobaculaceae</taxon>
        <taxon>Thalassobaculum</taxon>
    </lineage>
</organism>
<dbReference type="RefSeq" id="WP_189991023.1">
    <property type="nucleotide sequence ID" value="NZ_BMZS01000006.1"/>
</dbReference>
<dbReference type="Gene3D" id="3.40.140.10">
    <property type="entry name" value="Cytidine Deaminase, domain 2"/>
    <property type="match status" value="1"/>
</dbReference>
<dbReference type="SUPFAM" id="SSF53927">
    <property type="entry name" value="Cytidine deaminase-like"/>
    <property type="match status" value="1"/>
</dbReference>
<evidence type="ECO:0000313" key="7">
    <source>
        <dbReference type="Proteomes" id="UP000630353"/>
    </source>
</evidence>
<evidence type="ECO:0000256" key="3">
    <source>
        <dbReference type="ARBA" id="ARBA00022801"/>
    </source>
</evidence>
<dbReference type="CDD" id="cd01283">
    <property type="entry name" value="cytidine_deaminase"/>
    <property type="match status" value="1"/>
</dbReference>
<dbReference type="PROSITE" id="PS51747">
    <property type="entry name" value="CYT_DCMP_DEAMINASES_2"/>
    <property type="match status" value="1"/>
</dbReference>
<dbReference type="GO" id="GO:0072527">
    <property type="term" value="P:pyrimidine-containing compound metabolic process"/>
    <property type="evidence" value="ECO:0007669"/>
    <property type="project" value="UniProtKB-ARBA"/>
</dbReference>
<dbReference type="InterPro" id="IPR016192">
    <property type="entry name" value="APOBEC/CMP_deaminase_Zn-bd"/>
</dbReference>
<dbReference type="PROSITE" id="PS00903">
    <property type="entry name" value="CYT_DCMP_DEAMINASES_1"/>
    <property type="match status" value="1"/>
</dbReference>
<evidence type="ECO:0000256" key="1">
    <source>
        <dbReference type="ARBA" id="ARBA00006576"/>
    </source>
</evidence>
<dbReference type="InterPro" id="IPR016193">
    <property type="entry name" value="Cytidine_deaminase-like"/>
</dbReference>
<sequence length="183" mass="19420">MSGTVEVTLPAVARTAAVTETPLGRLTVPSRAIPERRVSVDPEELARLRDAARGAAANAHAPYSGFAVGAALVMADDPERRVFVGTNVENASYGGTICAERTALTQASSAGFRRLSVLAVSCARALHARLADRSPCGICRQFIAEFATDEPPSLVLIDSGEDGSLGEILDLERLLPYPFRLDR</sequence>
<comment type="similarity">
    <text evidence="1">Belongs to the cytidine and deoxycytidylate deaminase family.</text>
</comment>
<evidence type="ECO:0000259" key="5">
    <source>
        <dbReference type="PROSITE" id="PS51747"/>
    </source>
</evidence>
<dbReference type="NCBIfam" id="NF004064">
    <property type="entry name" value="PRK05578.1"/>
    <property type="match status" value="1"/>
</dbReference>
<proteinExistence type="inferred from homology"/>
<dbReference type="PANTHER" id="PTHR11644:SF2">
    <property type="entry name" value="CYTIDINE DEAMINASE"/>
    <property type="match status" value="1"/>
</dbReference>
<dbReference type="InterPro" id="IPR002125">
    <property type="entry name" value="CMP_dCMP_dom"/>
</dbReference>
<evidence type="ECO:0000256" key="4">
    <source>
        <dbReference type="ARBA" id="ARBA00022833"/>
    </source>
</evidence>
<dbReference type="GO" id="GO:0042802">
    <property type="term" value="F:identical protein binding"/>
    <property type="evidence" value="ECO:0007669"/>
    <property type="project" value="UniProtKB-ARBA"/>
</dbReference>
<keyword evidence="2" id="KW-0479">Metal-binding</keyword>
<evidence type="ECO:0000313" key="6">
    <source>
        <dbReference type="EMBL" id="GHD53203.1"/>
    </source>
</evidence>
<evidence type="ECO:0000256" key="2">
    <source>
        <dbReference type="ARBA" id="ARBA00022723"/>
    </source>
</evidence>
<dbReference type="Proteomes" id="UP000630353">
    <property type="component" value="Unassembled WGS sequence"/>
</dbReference>
<dbReference type="PANTHER" id="PTHR11644">
    <property type="entry name" value="CYTIDINE DEAMINASE"/>
    <property type="match status" value="1"/>
</dbReference>
<protein>
    <recommendedName>
        <fullName evidence="5">CMP/dCMP-type deaminase domain-containing protein</fullName>
    </recommendedName>
</protein>
<reference evidence="6" key="2">
    <citation type="submission" date="2020-09" db="EMBL/GenBank/DDBJ databases">
        <authorList>
            <person name="Sun Q."/>
            <person name="Kim S."/>
        </authorList>
    </citation>
    <scope>NUCLEOTIDE SEQUENCE</scope>
    <source>
        <strain evidence="6">KCTC 42651</strain>
    </source>
</reference>
<keyword evidence="3" id="KW-0378">Hydrolase</keyword>
<comment type="caution">
    <text evidence="6">The sequence shown here is derived from an EMBL/GenBank/DDBJ whole genome shotgun (WGS) entry which is preliminary data.</text>
</comment>
<dbReference type="GO" id="GO:0055086">
    <property type="term" value="P:nucleobase-containing small molecule metabolic process"/>
    <property type="evidence" value="ECO:0007669"/>
    <property type="project" value="UniProtKB-ARBA"/>
</dbReference>
<dbReference type="GO" id="GO:0004126">
    <property type="term" value="F:cytidine deaminase activity"/>
    <property type="evidence" value="ECO:0007669"/>
    <property type="project" value="TreeGrafter"/>
</dbReference>
<name>A0A918XSS6_9PROT</name>
<dbReference type="Pfam" id="PF00383">
    <property type="entry name" value="dCMP_cyt_deam_1"/>
    <property type="match status" value="1"/>
</dbReference>
<dbReference type="EMBL" id="BMZS01000006">
    <property type="protein sequence ID" value="GHD53203.1"/>
    <property type="molecule type" value="Genomic_DNA"/>
</dbReference>
<feature type="domain" description="CMP/dCMP-type deaminase" evidence="5">
    <location>
        <begin position="43"/>
        <end position="182"/>
    </location>
</feature>
<accession>A0A918XSS6</accession>
<dbReference type="GO" id="GO:0008270">
    <property type="term" value="F:zinc ion binding"/>
    <property type="evidence" value="ECO:0007669"/>
    <property type="project" value="InterPro"/>
</dbReference>
<dbReference type="GO" id="GO:0005829">
    <property type="term" value="C:cytosol"/>
    <property type="evidence" value="ECO:0007669"/>
    <property type="project" value="TreeGrafter"/>
</dbReference>
<reference evidence="6" key="1">
    <citation type="journal article" date="2014" name="Int. J. Syst. Evol. Microbiol.">
        <title>Complete genome sequence of Corynebacterium casei LMG S-19264T (=DSM 44701T), isolated from a smear-ripened cheese.</title>
        <authorList>
            <consortium name="US DOE Joint Genome Institute (JGI-PGF)"/>
            <person name="Walter F."/>
            <person name="Albersmeier A."/>
            <person name="Kalinowski J."/>
            <person name="Ruckert C."/>
        </authorList>
    </citation>
    <scope>NUCLEOTIDE SEQUENCE</scope>
    <source>
        <strain evidence="6">KCTC 42651</strain>
    </source>
</reference>
<gene>
    <name evidence="6" type="ORF">GCM10017083_29620</name>
</gene>
<keyword evidence="4" id="KW-0862">Zinc</keyword>
<dbReference type="InterPro" id="IPR050202">
    <property type="entry name" value="Cyt/Deoxycyt_deaminase"/>
</dbReference>